<dbReference type="RefSeq" id="WP_073392160.1">
    <property type="nucleotide sequence ID" value="NZ_FQVU01000006.1"/>
</dbReference>
<dbReference type="Proteomes" id="UP000186132">
    <property type="component" value="Unassembled WGS sequence"/>
</dbReference>
<evidence type="ECO:0000313" key="2">
    <source>
        <dbReference type="EMBL" id="SHH48576.1"/>
    </source>
</evidence>
<dbReference type="OrthoDB" id="9803532at2"/>
<dbReference type="Pfam" id="PF04168">
    <property type="entry name" value="Alpha-E"/>
    <property type="match status" value="1"/>
</dbReference>
<proteinExistence type="predicted"/>
<dbReference type="EMBL" id="FQVU01000006">
    <property type="protein sequence ID" value="SHH48576.1"/>
    <property type="molecule type" value="Genomic_DNA"/>
</dbReference>
<dbReference type="InterPro" id="IPR051680">
    <property type="entry name" value="ATP-dep_Glu-Cys_Ligase-2"/>
</dbReference>
<dbReference type="PANTHER" id="PTHR34595:SF7">
    <property type="entry name" value="SLL1039 PROTEIN"/>
    <property type="match status" value="1"/>
</dbReference>
<dbReference type="STRING" id="1206085.SAMN05443575_3974"/>
<sequence length="307" mass="33936">MLSRIAESLYWIGRYVERAEDTSRIVDVHLSLLLDDPWAPEDVVCASLLSAMGHEEVGAVRREEVLEALVWDAATPAAVLGSIAAARENGRRSREVVSSEMWETINVTWHEASRPARRTYPFPFLSWVRERTAAFTGIADSTLSRDEAYHFLVLGRSIERADMIARMAAARALAGDVGPSWVTLLQSCGAYQAFLRSARGAVDERRAAEFLLLDALFPRSLMSALVVAEKSLDKLAARHGGNDRGRAGQAHRVLGMIRSELEFAPPAELLDDVYQVMERVQSACSVASDAVSQRYFPRSVVTSWLAS</sequence>
<gene>
    <name evidence="2" type="ORF">SAMN05443575_3974</name>
</gene>
<reference evidence="3" key="1">
    <citation type="submission" date="2016-11" db="EMBL/GenBank/DDBJ databases">
        <authorList>
            <person name="Varghese N."/>
            <person name="Submissions S."/>
        </authorList>
    </citation>
    <scope>NUCLEOTIDE SEQUENCE [LARGE SCALE GENOMIC DNA]</scope>
    <source>
        <strain evidence="3">DSM 45627</strain>
    </source>
</reference>
<name>A0A1M5TD20_9ACTN</name>
<evidence type="ECO:0000259" key="1">
    <source>
        <dbReference type="Pfam" id="PF04168"/>
    </source>
</evidence>
<dbReference type="InterPro" id="IPR007296">
    <property type="entry name" value="DUF403"/>
</dbReference>
<evidence type="ECO:0000313" key="3">
    <source>
        <dbReference type="Proteomes" id="UP000186132"/>
    </source>
</evidence>
<keyword evidence="3" id="KW-1185">Reference proteome</keyword>
<protein>
    <submittedName>
        <fullName evidence="2">Uncharacterized conserved protein, Alpha-E superfamily</fullName>
    </submittedName>
</protein>
<accession>A0A1M5TD20</accession>
<dbReference type="AlphaFoldDB" id="A0A1M5TD20"/>
<dbReference type="PANTHER" id="PTHR34595">
    <property type="entry name" value="BLR5612 PROTEIN"/>
    <property type="match status" value="1"/>
</dbReference>
<feature type="domain" description="DUF403" evidence="1">
    <location>
        <begin position="1"/>
        <end position="296"/>
    </location>
</feature>
<organism evidence="2 3">
    <name type="scientific">Jatrophihabitans endophyticus</name>
    <dbReference type="NCBI Taxonomy" id="1206085"/>
    <lineage>
        <taxon>Bacteria</taxon>
        <taxon>Bacillati</taxon>
        <taxon>Actinomycetota</taxon>
        <taxon>Actinomycetes</taxon>
        <taxon>Jatrophihabitantales</taxon>
        <taxon>Jatrophihabitantaceae</taxon>
        <taxon>Jatrophihabitans</taxon>
    </lineage>
</organism>